<dbReference type="RefSeq" id="WP_016764944.1">
    <property type="nucleotide sequence ID" value="NZ_BCVB01000006.1"/>
</dbReference>
<protein>
    <submittedName>
        <fullName evidence="1">Uncharacterized protein</fullName>
    </submittedName>
</protein>
<dbReference type="KEGG" id="bmeg:BG04_249"/>
<reference evidence="1 2" key="1">
    <citation type="journal article" date="2015" name="Genome Announc.">
        <title>Complete genome sequences for 35 biothreat assay-relevant bacillus species.</title>
        <authorList>
            <person name="Johnson S.L."/>
            <person name="Daligault H.E."/>
            <person name="Davenport K.W."/>
            <person name="Jaissle J."/>
            <person name="Frey K.G."/>
            <person name="Ladner J.T."/>
            <person name="Broomall S.M."/>
            <person name="Bishop-Lilly K.A."/>
            <person name="Bruce D.C."/>
            <person name="Gibbons H.S."/>
            <person name="Coyne S.R."/>
            <person name="Lo C.C."/>
            <person name="Meincke L."/>
            <person name="Munk A.C."/>
            <person name="Koroleva G.I."/>
            <person name="Rosenzweig C.N."/>
            <person name="Palacios G.F."/>
            <person name="Redden C.L."/>
            <person name="Minogue T.D."/>
            <person name="Chain P.S."/>
        </authorList>
    </citation>
    <scope>NUCLEOTIDE SEQUENCE [LARGE SCALE GENOMIC DNA]</scope>
    <source>
        <strain evidence="2">ATCC 14581 / DSM 32 / JCM 2506 / NBRC 15308 / NCIMB 9376 / NCTC 10342 / NRRL B-14308 / VKM B-512</strain>
    </source>
</reference>
<dbReference type="AlphaFoldDB" id="A0A0B6APK5"/>
<name>A0A0B6APK5_PRIM2</name>
<dbReference type="EMBL" id="CP009920">
    <property type="protein sequence ID" value="AJI25396.1"/>
    <property type="molecule type" value="Genomic_DNA"/>
</dbReference>
<organism evidence="1 2">
    <name type="scientific">Priestia megaterium (strain ATCC 14581 / DSM 32 / CCUG 1817 / JCM 2506 / NBRC 15308 / NCIMB 9376 / NCTC 10342 / NRRL B-14308 / VKM B-512 / Ford 19)</name>
    <name type="common">Bacillus megaterium</name>
    <dbReference type="NCBI Taxonomy" id="1348623"/>
    <lineage>
        <taxon>Bacteria</taxon>
        <taxon>Bacillati</taxon>
        <taxon>Bacillota</taxon>
        <taxon>Bacilli</taxon>
        <taxon>Bacillales</taxon>
        <taxon>Bacillaceae</taxon>
        <taxon>Priestia</taxon>
    </lineage>
</organism>
<proteinExistence type="predicted"/>
<dbReference type="HOGENOM" id="CLU_2969837_0_0_9"/>
<sequence length="58" mass="6805">MKWLHLLFNERCPKCKQVLNTSKSNALRSTVVKVCPSNHYQKEFHPALEMFVESDEVL</sequence>
<dbReference type="Proteomes" id="UP000031829">
    <property type="component" value="Chromosome"/>
</dbReference>
<dbReference type="GeneID" id="93646202"/>
<accession>A0A0B6APK5</accession>
<evidence type="ECO:0000313" key="2">
    <source>
        <dbReference type="Proteomes" id="UP000031829"/>
    </source>
</evidence>
<evidence type="ECO:0000313" key="1">
    <source>
        <dbReference type="EMBL" id="AJI25396.1"/>
    </source>
</evidence>
<gene>
    <name evidence="1" type="ORF">BG04_249</name>
</gene>